<organism evidence="3 4">
    <name type="scientific">Streptomyces crystallinus</name>
    <dbReference type="NCBI Taxonomy" id="68191"/>
    <lineage>
        <taxon>Bacteria</taxon>
        <taxon>Bacillati</taxon>
        <taxon>Actinomycetota</taxon>
        <taxon>Actinomycetes</taxon>
        <taxon>Kitasatosporales</taxon>
        <taxon>Streptomycetaceae</taxon>
        <taxon>Streptomyces</taxon>
    </lineage>
</organism>
<feature type="compositionally biased region" description="Basic and acidic residues" evidence="1">
    <location>
        <begin position="101"/>
        <end position="117"/>
    </location>
</feature>
<feature type="region of interest" description="Disordered" evidence="1">
    <location>
        <begin position="289"/>
        <end position="332"/>
    </location>
</feature>
<keyword evidence="4" id="KW-1185">Reference proteome</keyword>
<dbReference type="InterPro" id="IPR022603">
    <property type="entry name" value="DUF3152"/>
</dbReference>
<name>A0ABP3RGA3_9ACTN</name>
<dbReference type="Pfam" id="PF11350">
    <property type="entry name" value="DUF3152"/>
    <property type="match status" value="1"/>
</dbReference>
<evidence type="ECO:0000259" key="2">
    <source>
        <dbReference type="Pfam" id="PF11350"/>
    </source>
</evidence>
<feature type="region of interest" description="Disordered" evidence="1">
    <location>
        <begin position="1"/>
        <end position="267"/>
    </location>
</feature>
<evidence type="ECO:0000313" key="4">
    <source>
        <dbReference type="Proteomes" id="UP001500668"/>
    </source>
</evidence>
<feature type="compositionally biased region" description="Basic and acidic residues" evidence="1">
    <location>
        <begin position="151"/>
        <end position="207"/>
    </location>
</feature>
<feature type="compositionally biased region" description="Basic and acidic residues" evidence="1">
    <location>
        <begin position="245"/>
        <end position="254"/>
    </location>
</feature>
<sequence length="528" mass="55628">MGRHSRPKGSPEAAREATGPAPAPQGGPAPSGRRRADGPPSGQVPRIRTAPQHQGGATPAHGAPVRGGHPEHHEGGGGWGEPAGPRPFQAQGGPGVRIPGPRREYVDAFDGADRTDTASHGATAPADTAPYPRVTPTDTGTYRKASPADTGSHRRPDPADTGSHRRPDPADTGSHRRPDPTDTGSHRRPDPDDTGSHRRPDPDDTGSHRRMVVADTGERRRVVPAPTASRPAPAPAVPRPVPAPERTESEPERKAPRKGKSAKGRTLTGIAAAAVTTVLAVVVAGQVTSDGGHKTGAQSADDNARGGDGPASRSKDRSTPQQAAPAKPATYEQKMALQYPIDPKLKGSGEFEPVPGSAAAPGKGRKYRYRVDIEKGLDLDGALFAEAVQKTLNDDRSWAHDGAKTFERISSGKPDFVVTLASPGTTGTWCAKSELDVTEQNVSCDSAATERVMINAFRWAQGSETFGAQAMYAYRQMLINHEVGHRLGHGHVSCRTPGALAPVMQQQTKSLDIDGIKCRPNAWPYPTG</sequence>
<reference evidence="4" key="1">
    <citation type="journal article" date="2019" name="Int. J. Syst. Evol. Microbiol.">
        <title>The Global Catalogue of Microorganisms (GCM) 10K type strain sequencing project: providing services to taxonomists for standard genome sequencing and annotation.</title>
        <authorList>
            <consortium name="The Broad Institute Genomics Platform"/>
            <consortium name="The Broad Institute Genome Sequencing Center for Infectious Disease"/>
            <person name="Wu L."/>
            <person name="Ma J."/>
        </authorList>
    </citation>
    <scope>NUCLEOTIDE SEQUENCE [LARGE SCALE GENOMIC DNA]</scope>
    <source>
        <strain evidence="4">JCM 5067</strain>
    </source>
</reference>
<feature type="domain" description="DUF3152" evidence="2">
    <location>
        <begin position="346"/>
        <end position="526"/>
    </location>
</feature>
<evidence type="ECO:0000313" key="3">
    <source>
        <dbReference type="EMBL" id="GAA0607069.1"/>
    </source>
</evidence>
<dbReference type="RefSeq" id="WP_344075196.1">
    <property type="nucleotide sequence ID" value="NZ_BAAACA010000025.1"/>
</dbReference>
<dbReference type="Gene3D" id="3.40.390.10">
    <property type="entry name" value="Collagenase (Catalytic Domain)"/>
    <property type="match status" value="1"/>
</dbReference>
<comment type="caution">
    <text evidence="3">The sequence shown here is derived from an EMBL/GenBank/DDBJ whole genome shotgun (WGS) entry which is preliminary data.</text>
</comment>
<gene>
    <name evidence="3" type="ORF">GCM10010394_41120</name>
</gene>
<accession>A0ABP3RGA3</accession>
<protein>
    <submittedName>
        <fullName evidence="3">DUF3152 domain-containing protein</fullName>
    </submittedName>
</protein>
<dbReference type="EMBL" id="BAAACA010000025">
    <property type="protein sequence ID" value="GAA0607069.1"/>
    <property type="molecule type" value="Genomic_DNA"/>
</dbReference>
<proteinExistence type="predicted"/>
<dbReference type="SUPFAM" id="SSF55486">
    <property type="entry name" value="Metalloproteases ('zincins'), catalytic domain"/>
    <property type="match status" value="1"/>
</dbReference>
<feature type="compositionally biased region" description="Low complexity" evidence="1">
    <location>
        <begin position="320"/>
        <end position="329"/>
    </location>
</feature>
<dbReference type="InterPro" id="IPR024079">
    <property type="entry name" value="MetalloPept_cat_dom_sf"/>
</dbReference>
<dbReference type="Proteomes" id="UP001500668">
    <property type="component" value="Unassembled WGS sequence"/>
</dbReference>
<feature type="compositionally biased region" description="Pro residues" evidence="1">
    <location>
        <begin position="232"/>
        <end position="243"/>
    </location>
</feature>
<evidence type="ECO:0000256" key="1">
    <source>
        <dbReference type="SAM" id="MobiDB-lite"/>
    </source>
</evidence>